<evidence type="ECO:0000313" key="16">
    <source>
        <dbReference type="Proteomes" id="UP000310636"/>
    </source>
</evidence>
<dbReference type="GO" id="GO:0005524">
    <property type="term" value="F:ATP binding"/>
    <property type="evidence" value="ECO:0007669"/>
    <property type="project" value="UniProtKB-KW"/>
</dbReference>
<evidence type="ECO:0000313" key="15">
    <source>
        <dbReference type="EMBL" id="THF83840.1"/>
    </source>
</evidence>
<dbReference type="InterPro" id="IPR036097">
    <property type="entry name" value="HisK_dim/P_sf"/>
</dbReference>
<comment type="catalytic activity">
    <reaction evidence="1">
        <text>ATP + protein L-histidine = ADP + protein N-phospho-L-histidine.</text>
        <dbReference type="EC" id="2.7.13.3"/>
    </reaction>
</comment>
<evidence type="ECO:0000259" key="14">
    <source>
        <dbReference type="PROSITE" id="PS50885"/>
    </source>
</evidence>
<dbReference type="SUPFAM" id="SSF158472">
    <property type="entry name" value="HAMP domain-like"/>
    <property type="match status" value="1"/>
</dbReference>
<dbReference type="SMART" id="SM00387">
    <property type="entry name" value="HATPase_c"/>
    <property type="match status" value="1"/>
</dbReference>
<dbReference type="AlphaFoldDB" id="A0A4S4C912"/>
<evidence type="ECO:0000256" key="11">
    <source>
        <dbReference type="ARBA" id="ARBA00023136"/>
    </source>
</evidence>
<evidence type="ECO:0000256" key="2">
    <source>
        <dbReference type="ARBA" id="ARBA00004651"/>
    </source>
</evidence>
<dbReference type="PROSITE" id="PS50885">
    <property type="entry name" value="HAMP"/>
    <property type="match status" value="1"/>
</dbReference>
<dbReference type="SMART" id="SM00388">
    <property type="entry name" value="HisKA"/>
    <property type="match status" value="1"/>
</dbReference>
<protein>
    <recommendedName>
        <fullName evidence="3">histidine kinase</fullName>
        <ecNumber evidence="3">2.7.13.3</ecNumber>
    </recommendedName>
</protein>
<dbReference type="SMART" id="SM00304">
    <property type="entry name" value="HAMP"/>
    <property type="match status" value="1"/>
</dbReference>
<dbReference type="EMBL" id="SSOB01000003">
    <property type="protein sequence ID" value="THF83840.1"/>
    <property type="molecule type" value="Genomic_DNA"/>
</dbReference>
<dbReference type="RefSeq" id="WP_136368468.1">
    <property type="nucleotide sequence ID" value="NZ_SSOB01000003.1"/>
</dbReference>
<dbReference type="GO" id="GO:0007234">
    <property type="term" value="P:osmosensory signaling via phosphorelay pathway"/>
    <property type="evidence" value="ECO:0007669"/>
    <property type="project" value="TreeGrafter"/>
</dbReference>
<dbReference type="FunFam" id="1.10.287.130:FF:000001">
    <property type="entry name" value="Two-component sensor histidine kinase"/>
    <property type="match status" value="1"/>
</dbReference>
<dbReference type="GO" id="GO:0000156">
    <property type="term" value="F:phosphorelay response regulator activity"/>
    <property type="evidence" value="ECO:0007669"/>
    <property type="project" value="TreeGrafter"/>
</dbReference>
<feature type="transmembrane region" description="Helical" evidence="12">
    <location>
        <begin position="170"/>
        <end position="190"/>
    </location>
</feature>
<dbReference type="PANTHER" id="PTHR42878">
    <property type="entry name" value="TWO-COMPONENT HISTIDINE KINASE"/>
    <property type="match status" value="1"/>
</dbReference>
<dbReference type="PRINTS" id="PR00344">
    <property type="entry name" value="BCTRLSENSOR"/>
</dbReference>
<sequence length="483" mass="53923">MMRWNGITAKLLLAFFAVLVISFASTALFSSWFVRTELNDRNVRFEKDQLSVAAALVRSSYRENWDPGMMRAALRLASGPINRTLFVLNAQGETLMQTGSQDAETLDLDDWEVAREELEEGKPFLDVPSLADPRVSLSATAINGTDDMEAKYLVIRTVVEPRPLFFFNSGFRSIMITAFVVGFVIVAFVSGKLSSRIRKMSEAARMIAKGRFDIRLSAKPKDELGELADSLNHMSEELASLDRMRREFLANVSHDLRSPLTSIGGYVEAMIDGAIPQERSGIYLGLIREQTQRMNRLVNDLLEVARMEAGQLDIHPANYNISEWVRRLLAGLDPDFTRRNLGFSLLGDQEDVWVKADPNRIDQVLSNLLLNAIQFSPNGKSVEVSIERRGDVALIGVHDHGVGIAEANLDKVWQRFYKSDKARSAHSGSGLGLSIVRHVLEKHGTRATVSSKLGEGTSFWFELEAVEPPASARHYVGREPLEE</sequence>
<evidence type="ECO:0000256" key="7">
    <source>
        <dbReference type="ARBA" id="ARBA00022741"/>
    </source>
</evidence>
<dbReference type="SUPFAM" id="SSF55874">
    <property type="entry name" value="ATPase domain of HSP90 chaperone/DNA topoisomerase II/histidine kinase"/>
    <property type="match status" value="1"/>
</dbReference>
<dbReference type="Proteomes" id="UP000310636">
    <property type="component" value="Unassembled WGS sequence"/>
</dbReference>
<keyword evidence="12" id="KW-1133">Transmembrane helix</keyword>
<dbReference type="InterPro" id="IPR004358">
    <property type="entry name" value="Sig_transdc_His_kin-like_C"/>
</dbReference>
<dbReference type="Pfam" id="PF00672">
    <property type="entry name" value="HAMP"/>
    <property type="match status" value="1"/>
</dbReference>
<feature type="domain" description="Histidine kinase" evidence="13">
    <location>
        <begin position="251"/>
        <end position="467"/>
    </location>
</feature>
<dbReference type="InterPro" id="IPR003660">
    <property type="entry name" value="HAMP_dom"/>
</dbReference>
<keyword evidence="16" id="KW-1185">Reference proteome</keyword>
<gene>
    <name evidence="15" type="ORF">E6C55_03930</name>
</gene>
<dbReference type="Pfam" id="PF00512">
    <property type="entry name" value="HisKA"/>
    <property type="match status" value="1"/>
</dbReference>
<dbReference type="GO" id="GO:0000155">
    <property type="term" value="F:phosphorelay sensor kinase activity"/>
    <property type="evidence" value="ECO:0007669"/>
    <property type="project" value="InterPro"/>
</dbReference>
<keyword evidence="11 12" id="KW-0472">Membrane</keyword>
<keyword evidence="9" id="KW-0067">ATP-binding</keyword>
<dbReference type="InterPro" id="IPR005467">
    <property type="entry name" value="His_kinase_dom"/>
</dbReference>
<evidence type="ECO:0000256" key="12">
    <source>
        <dbReference type="SAM" id="Phobius"/>
    </source>
</evidence>
<dbReference type="Gene3D" id="3.30.565.10">
    <property type="entry name" value="Histidine kinase-like ATPase, C-terminal domain"/>
    <property type="match status" value="1"/>
</dbReference>
<comment type="caution">
    <text evidence="15">The sequence shown here is derived from an EMBL/GenBank/DDBJ whole genome shotgun (WGS) entry which is preliminary data.</text>
</comment>
<accession>A0A4S4C912</accession>
<keyword evidence="4" id="KW-1003">Cell membrane</keyword>
<dbReference type="Pfam" id="PF02518">
    <property type="entry name" value="HATPase_c"/>
    <property type="match status" value="1"/>
</dbReference>
<dbReference type="InterPro" id="IPR003661">
    <property type="entry name" value="HisK_dim/P_dom"/>
</dbReference>
<dbReference type="CDD" id="cd06225">
    <property type="entry name" value="HAMP"/>
    <property type="match status" value="1"/>
</dbReference>
<keyword evidence="8" id="KW-0418">Kinase</keyword>
<dbReference type="InterPro" id="IPR050351">
    <property type="entry name" value="BphY/WalK/GraS-like"/>
</dbReference>
<reference evidence="15 16" key="1">
    <citation type="submission" date="2019-04" db="EMBL/GenBank/DDBJ databases">
        <title>Cohnella sp. nov. isolated from preserved vegetables.</title>
        <authorList>
            <person name="Lin S.-Y."/>
            <person name="Hung M.-H."/>
            <person name="Young C.-C."/>
        </authorList>
    </citation>
    <scope>NUCLEOTIDE SEQUENCE [LARGE SCALE GENOMIC DNA]</scope>
    <source>
        <strain evidence="15 16">CC-MHH1044</strain>
    </source>
</reference>
<keyword evidence="5" id="KW-0597">Phosphoprotein</keyword>
<evidence type="ECO:0000259" key="13">
    <source>
        <dbReference type="PROSITE" id="PS50109"/>
    </source>
</evidence>
<evidence type="ECO:0000256" key="6">
    <source>
        <dbReference type="ARBA" id="ARBA00022679"/>
    </source>
</evidence>
<dbReference type="SUPFAM" id="SSF47384">
    <property type="entry name" value="Homodimeric domain of signal transducing histidine kinase"/>
    <property type="match status" value="1"/>
</dbReference>
<evidence type="ECO:0000256" key="4">
    <source>
        <dbReference type="ARBA" id="ARBA00022475"/>
    </source>
</evidence>
<evidence type="ECO:0000256" key="1">
    <source>
        <dbReference type="ARBA" id="ARBA00000085"/>
    </source>
</evidence>
<dbReference type="Gene3D" id="6.10.340.10">
    <property type="match status" value="1"/>
</dbReference>
<evidence type="ECO:0000256" key="10">
    <source>
        <dbReference type="ARBA" id="ARBA00023012"/>
    </source>
</evidence>
<keyword evidence="10" id="KW-0902">Two-component regulatory system</keyword>
<dbReference type="CDD" id="cd00082">
    <property type="entry name" value="HisKA"/>
    <property type="match status" value="1"/>
</dbReference>
<organism evidence="15 16">
    <name type="scientific">Cohnella fermenti</name>
    <dbReference type="NCBI Taxonomy" id="2565925"/>
    <lineage>
        <taxon>Bacteria</taxon>
        <taxon>Bacillati</taxon>
        <taxon>Bacillota</taxon>
        <taxon>Bacilli</taxon>
        <taxon>Bacillales</taxon>
        <taxon>Paenibacillaceae</taxon>
        <taxon>Cohnella</taxon>
    </lineage>
</organism>
<keyword evidence="7" id="KW-0547">Nucleotide-binding</keyword>
<dbReference type="InterPro" id="IPR036890">
    <property type="entry name" value="HATPase_C_sf"/>
</dbReference>
<dbReference type="FunFam" id="3.30.565.10:FF:000006">
    <property type="entry name" value="Sensor histidine kinase WalK"/>
    <property type="match status" value="1"/>
</dbReference>
<evidence type="ECO:0000256" key="8">
    <source>
        <dbReference type="ARBA" id="ARBA00022777"/>
    </source>
</evidence>
<name>A0A4S4C912_9BACL</name>
<proteinExistence type="predicted"/>
<keyword evidence="12" id="KW-0812">Transmembrane</keyword>
<dbReference type="GO" id="GO:0030295">
    <property type="term" value="F:protein kinase activator activity"/>
    <property type="evidence" value="ECO:0007669"/>
    <property type="project" value="TreeGrafter"/>
</dbReference>
<dbReference type="EC" id="2.7.13.3" evidence="3"/>
<dbReference type="InterPro" id="IPR003594">
    <property type="entry name" value="HATPase_dom"/>
</dbReference>
<dbReference type="Gene3D" id="1.10.287.130">
    <property type="match status" value="1"/>
</dbReference>
<dbReference type="PANTHER" id="PTHR42878:SF7">
    <property type="entry name" value="SENSOR HISTIDINE KINASE GLRK"/>
    <property type="match status" value="1"/>
</dbReference>
<dbReference type="PROSITE" id="PS50109">
    <property type="entry name" value="HIS_KIN"/>
    <property type="match status" value="1"/>
</dbReference>
<comment type="subcellular location">
    <subcellularLocation>
        <location evidence="2">Cell membrane</location>
        <topology evidence="2">Multi-pass membrane protein</topology>
    </subcellularLocation>
</comment>
<evidence type="ECO:0000256" key="9">
    <source>
        <dbReference type="ARBA" id="ARBA00022840"/>
    </source>
</evidence>
<dbReference type="GO" id="GO:0005886">
    <property type="term" value="C:plasma membrane"/>
    <property type="evidence" value="ECO:0007669"/>
    <property type="project" value="UniProtKB-SubCell"/>
</dbReference>
<dbReference type="OrthoDB" id="9813151at2"/>
<keyword evidence="6" id="KW-0808">Transferase</keyword>
<evidence type="ECO:0000256" key="5">
    <source>
        <dbReference type="ARBA" id="ARBA00022553"/>
    </source>
</evidence>
<evidence type="ECO:0000256" key="3">
    <source>
        <dbReference type="ARBA" id="ARBA00012438"/>
    </source>
</evidence>
<feature type="domain" description="HAMP" evidence="14">
    <location>
        <begin position="191"/>
        <end position="243"/>
    </location>
</feature>